<dbReference type="PANTHER" id="PTHR11909">
    <property type="entry name" value="CASEIN KINASE-RELATED"/>
    <property type="match status" value="1"/>
</dbReference>
<reference evidence="2 4" key="1">
    <citation type="journal article" date="2014" name="Nat. Genet.">
        <title>Genome and transcriptome of the porcine whipworm Trichuris suis.</title>
        <authorList>
            <person name="Jex A.R."/>
            <person name="Nejsum P."/>
            <person name="Schwarz E.M."/>
            <person name="Hu L."/>
            <person name="Young N.D."/>
            <person name="Hall R.S."/>
            <person name="Korhonen P.K."/>
            <person name="Liao S."/>
            <person name="Thamsborg S."/>
            <person name="Xia J."/>
            <person name="Xu P."/>
            <person name="Wang S."/>
            <person name="Scheerlinck J.P."/>
            <person name="Hofmann A."/>
            <person name="Sternberg P.W."/>
            <person name="Wang J."/>
            <person name="Gasser R.B."/>
        </authorList>
    </citation>
    <scope>NUCLEOTIDE SEQUENCE [LARGE SCALE GENOMIC DNA]</scope>
    <source>
        <strain evidence="3">DCEP-RM93F</strain>
        <strain evidence="2">DCEP-RM93M</strain>
    </source>
</reference>
<dbReference type="SUPFAM" id="SSF56112">
    <property type="entry name" value="Protein kinase-like (PK-like)"/>
    <property type="match status" value="1"/>
</dbReference>
<dbReference type="Proteomes" id="UP000030758">
    <property type="component" value="Unassembled WGS sequence"/>
</dbReference>
<accession>A0A085ML28</accession>
<name>A0A085ML28_9BILA</name>
<evidence type="ECO:0000313" key="3">
    <source>
        <dbReference type="EMBL" id="KFD70897.1"/>
    </source>
</evidence>
<dbReference type="Proteomes" id="UP000030764">
    <property type="component" value="Unassembled WGS sequence"/>
</dbReference>
<evidence type="ECO:0000313" key="2">
    <source>
        <dbReference type="EMBL" id="KFD57924.1"/>
    </source>
</evidence>
<proteinExistence type="predicted"/>
<protein>
    <recommendedName>
        <fullName evidence="1">Protein kinase domain-containing protein</fullName>
    </recommendedName>
</protein>
<feature type="domain" description="Protein kinase" evidence="1">
    <location>
        <begin position="41"/>
        <end position="326"/>
    </location>
</feature>
<dbReference type="EMBL" id="KL363186">
    <property type="protein sequence ID" value="KFD57924.1"/>
    <property type="molecule type" value="Genomic_DNA"/>
</dbReference>
<feature type="non-terminal residue" evidence="2">
    <location>
        <position position="326"/>
    </location>
</feature>
<dbReference type="EMBL" id="KL367485">
    <property type="protein sequence ID" value="KFD70897.1"/>
    <property type="molecule type" value="Genomic_DNA"/>
</dbReference>
<dbReference type="GO" id="GO:0005524">
    <property type="term" value="F:ATP binding"/>
    <property type="evidence" value="ECO:0007669"/>
    <property type="project" value="InterPro"/>
</dbReference>
<dbReference type="PROSITE" id="PS50011">
    <property type="entry name" value="PROTEIN_KINASE_DOM"/>
    <property type="match status" value="1"/>
</dbReference>
<gene>
    <name evidence="2" type="ORF">M513_01157</name>
    <name evidence="3" type="ORF">M514_01157</name>
</gene>
<dbReference type="Pfam" id="PF00069">
    <property type="entry name" value="Pkinase"/>
    <property type="match status" value="1"/>
</dbReference>
<dbReference type="AlphaFoldDB" id="A0A085ML28"/>
<evidence type="ECO:0000313" key="4">
    <source>
        <dbReference type="Proteomes" id="UP000030764"/>
    </source>
</evidence>
<dbReference type="InterPro" id="IPR050235">
    <property type="entry name" value="CK1_Ser-Thr_kinase"/>
</dbReference>
<sequence>MDKVVQRKKQSVGLPCGRVNKEKAINKAHIEHALSLLPERYEFRQLLGQAGCGIIFSCNDKVAKRQVAIKTCIRGVQSNLQMECEVMKAAKSCDHLVKLHEYITVNDTEYLIMQHLGDDLSKEVLSQPMKRYSPLKTTEVAVDLVSAVRELHEIGYVHNNIKPSNVAFGQFPDGHGKLYLFDYCLCRRTFSYLPSQSQWSPCSSRTHGTLQYLSIAAQMRRECTVWDDLECVLYTLVELFSGSLPWSNLNGARAVLQSKRNFTVDGFIRGKLEPLTQLEQYLKFCDRRTTPDYDVIIKYFSDYHEKLMKQYDLVWDGIFTEEERKQ</sequence>
<dbReference type="InterPro" id="IPR011009">
    <property type="entry name" value="Kinase-like_dom_sf"/>
</dbReference>
<organism evidence="2 4">
    <name type="scientific">Trichuris suis</name>
    <name type="common">pig whipworm</name>
    <dbReference type="NCBI Taxonomy" id="68888"/>
    <lineage>
        <taxon>Eukaryota</taxon>
        <taxon>Metazoa</taxon>
        <taxon>Ecdysozoa</taxon>
        <taxon>Nematoda</taxon>
        <taxon>Enoplea</taxon>
        <taxon>Dorylaimia</taxon>
        <taxon>Trichinellida</taxon>
        <taxon>Trichuridae</taxon>
        <taxon>Trichuris</taxon>
    </lineage>
</organism>
<dbReference type="Gene3D" id="1.10.510.10">
    <property type="entry name" value="Transferase(Phosphotransferase) domain 1"/>
    <property type="match status" value="1"/>
</dbReference>
<dbReference type="InterPro" id="IPR000719">
    <property type="entry name" value="Prot_kinase_dom"/>
</dbReference>
<dbReference type="GO" id="GO:0004672">
    <property type="term" value="F:protein kinase activity"/>
    <property type="evidence" value="ECO:0007669"/>
    <property type="project" value="InterPro"/>
</dbReference>
<keyword evidence="4" id="KW-1185">Reference proteome</keyword>
<dbReference type="SMART" id="SM00220">
    <property type="entry name" value="S_TKc"/>
    <property type="match status" value="1"/>
</dbReference>
<evidence type="ECO:0000259" key="1">
    <source>
        <dbReference type="PROSITE" id="PS50011"/>
    </source>
</evidence>